<accession>A0A9D4QV17</accession>
<proteinExistence type="predicted"/>
<name>A0A9D4QV17_DREPO</name>
<comment type="caution">
    <text evidence="1">The sequence shown here is derived from an EMBL/GenBank/DDBJ whole genome shotgun (WGS) entry which is preliminary data.</text>
</comment>
<protein>
    <submittedName>
        <fullName evidence="1">Uncharacterized protein</fullName>
    </submittedName>
</protein>
<gene>
    <name evidence="1" type="ORF">DPMN_086818</name>
</gene>
<evidence type="ECO:0000313" key="1">
    <source>
        <dbReference type="EMBL" id="KAH3844559.1"/>
    </source>
</evidence>
<sequence length="64" mass="7140">MAAQNITMAIKPPKQQLDMTAQNITMAIKPPKQQLDMAAQNITMAIKSGRSRSRLNRSARSSWL</sequence>
<organism evidence="1 2">
    <name type="scientific">Dreissena polymorpha</name>
    <name type="common">Zebra mussel</name>
    <name type="synonym">Mytilus polymorpha</name>
    <dbReference type="NCBI Taxonomy" id="45954"/>
    <lineage>
        <taxon>Eukaryota</taxon>
        <taxon>Metazoa</taxon>
        <taxon>Spiralia</taxon>
        <taxon>Lophotrochozoa</taxon>
        <taxon>Mollusca</taxon>
        <taxon>Bivalvia</taxon>
        <taxon>Autobranchia</taxon>
        <taxon>Heteroconchia</taxon>
        <taxon>Euheterodonta</taxon>
        <taxon>Imparidentia</taxon>
        <taxon>Neoheterodontei</taxon>
        <taxon>Myida</taxon>
        <taxon>Dreissenoidea</taxon>
        <taxon>Dreissenidae</taxon>
        <taxon>Dreissena</taxon>
    </lineage>
</organism>
<dbReference type="Proteomes" id="UP000828390">
    <property type="component" value="Unassembled WGS sequence"/>
</dbReference>
<evidence type="ECO:0000313" key="2">
    <source>
        <dbReference type="Proteomes" id="UP000828390"/>
    </source>
</evidence>
<dbReference type="AlphaFoldDB" id="A0A9D4QV17"/>
<keyword evidence="2" id="KW-1185">Reference proteome</keyword>
<reference evidence="1" key="2">
    <citation type="submission" date="2020-11" db="EMBL/GenBank/DDBJ databases">
        <authorList>
            <person name="McCartney M.A."/>
            <person name="Auch B."/>
            <person name="Kono T."/>
            <person name="Mallez S."/>
            <person name="Becker A."/>
            <person name="Gohl D.M."/>
            <person name="Silverstein K.A.T."/>
            <person name="Koren S."/>
            <person name="Bechman K.B."/>
            <person name="Herman A."/>
            <person name="Abrahante J.E."/>
            <person name="Garbe J."/>
        </authorList>
    </citation>
    <scope>NUCLEOTIDE SEQUENCE</scope>
    <source>
        <strain evidence="1">Duluth1</strain>
        <tissue evidence="1">Whole animal</tissue>
    </source>
</reference>
<reference evidence="1" key="1">
    <citation type="journal article" date="2019" name="bioRxiv">
        <title>The Genome of the Zebra Mussel, Dreissena polymorpha: A Resource for Invasive Species Research.</title>
        <authorList>
            <person name="McCartney M.A."/>
            <person name="Auch B."/>
            <person name="Kono T."/>
            <person name="Mallez S."/>
            <person name="Zhang Y."/>
            <person name="Obille A."/>
            <person name="Becker A."/>
            <person name="Abrahante J.E."/>
            <person name="Garbe J."/>
            <person name="Badalamenti J.P."/>
            <person name="Herman A."/>
            <person name="Mangelson H."/>
            <person name="Liachko I."/>
            <person name="Sullivan S."/>
            <person name="Sone E.D."/>
            <person name="Koren S."/>
            <person name="Silverstein K.A.T."/>
            <person name="Beckman K.B."/>
            <person name="Gohl D.M."/>
        </authorList>
    </citation>
    <scope>NUCLEOTIDE SEQUENCE</scope>
    <source>
        <strain evidence="1">Duluth1</strain>
        <tissue evidence="1">Whole animal</tissue>
    </source>
</reference>
<dbReference type="EMBL" id="JAIWYP010000003">
    <property type="protein sequence ID" value="KAH3844559.1"/>
    <property type="molecule type" value="Genomic_DNA"/>
</dbReference>